<dbReference type="Pfam" id="PF00583">
    <property type="entry name" value="Acetyltransf_1"/>
    <property type="match status" value="1"/>
</dbReference>
<dbReference type="AlphaFoldDB" id="A0A5C8V178"/>
<dbReference type="PANTHER" id="PTHR43877">
    <property type="entry name" value="AMINOALKYLPHOSPHONATE N-ACETYLTRANSFERASE-RELATED-RELATED"/>
    <property type="match status" value="1"/>
</dbReference>
<organism evidence="4 5">
    <name type="scientific">Flagellimonas hymeniacidonis</name>
    <dbReference type="NCBI Taxonomy" id="2603628"/>
    <lineage>
        <taxon>Bacteria</taxon>
        <taxon>Pseudomonadati</taxon>
        <taxon>Bacteroidota</taxon>
        <taxon>Flavobacteriia</taxon>
        <taxon>Flavobacteriales</taxon>
        <taxon>Flavobacteriaceae</taxon>
        <taxon>Flagellimonas</taxon>
    </lineage>
</organism>
<evidence type="ECO:0000313" key="4">
    <source>
        <dbReference type="EMBL" id="TXN34889.1"/>
    </source>
</evidence>
<proteinExistence type="predicted"/>
<dbReference type="RefSeq" id="WP_147743625.1">
    <property type="nucleotide sequence ID" value="NZ_VRUR01000002.1"/>
</dbReference>
<feature type="domain" description="N-acetyltransferase" evidence="3">
    <location>
        <begin position="1"/>
        <end position="171"/>
    </location>
</feature>
<accession>A0A5C8V178</accession>
<name>A0A5C8V178_9FLAO</name>
<evidence type="ECO:0000256" key="2">
    <source>
        <dbReference type="ARBA" id="ARBA00023315"/>
    </source>
</evidence>
<keyword evidence="5" id="KW-1185">Reference proteome</keyword>
<protein>
    <submittedName>
        <fullName evidence="4">GNAT family N-acetyltransferase</fullName>
    </submittedName>
</protein>
<dbReference type="PROSITE" id="PS51186">
    <property type="entry name" value="GNAT"/>
    <property type="match status" value="1"/>
</dbReference>
<dbReference type="EMBL" id="VRUR01000002">
    <property type="protein sequence ID" value="TXN34889.1"/>
    <property type="molecule type" value="Genomic_DNA"/>
</dbReference>
<sequence length="171" mass="19727">MQIVEATAADAQHIALLARFTFTETFAHYFKNKTELQDYLLQTFNVQKLKKSLKKPNTVYWLAYIDELPVGYAKLKLDSPSPFIASGKVCQLQKIYVLKDFLSKKVGRELQDALFKKAMASDSEKIWLSVLKSNSRAISFYEKNDFETIGDHDFQIGEEHFKFQAMAKNLK</sequence>
<comment type="caution">
    <text evidence="4">The sequence shown here is derived from an EMBL/GenBank/DDBJ whole genome shotgun (WGS) entry which is preliminary data.</text>
</comment>
<dbReference type="CDD" id="cd04301">
    <property type="entry name" value="NAT_SF"/>
    <property type="match status" value="1"/>
</dbReference>
<gene>
    <name evidence="4" type="ORF">FVB32_09820</name>
</gene>
<dbReference type="SUPFAM" id="SSF55729">
    <property type="entry name" value="Acyl-CoA N-acyltransferases (Nat)"/>
    <property type="match status" value="1"/>
</dbReference>
<evidence type="ECO:0000256" key="1">
    <source>
        <dbReference type="ARBA" id="ARBA00022679"/>
    </source>
</evidence>
<dbReference type="InterPro" id="IPR000182">
    <property type="entry name" value="GNAT_dom"/>
</dbReference>
<evidence type="ECO:0000313" key="5">
    <source>
        <dbReference type="Proteomes" id="UP000321456"/>
    </source>
</evidence>
<keyword evidence="2" id="KW-0012">Acyltransferase</keyword>
<dbReference type="InterPro" id="IPR016181">
    <property type="entry name" value="Acyl_CoA_acyltransferase"/>
</dbReference>
<dbReference type="GO" id="GO:0016747">
    <property type="term" value="F:acyltransferase activity, transferring groups other than amino-acyl groups"/>
    <property type="evidence" value="ECO:0007669"/>
    <property type="project" value="InterPro"/>
</dbReference>
<evidence type="ECO:0000259" key="3">
    <source>
        <dbReference type="PROSITE" id="PS51186"/>
    </source>
</evidence>
<reference evidence="4 5" key="1">
    <citation type="submission" date="2019-08" db="EMBL/GenBank/DDBJ databases">
        <title>Professor.</title>
        <authorList>
            <person name="Park J.S."/>
        </authorList>
    </citation>
    <scope>NUCLEOTIDE SEQUENCE [LARGE SCALE GENOMIC DNA]</scope>
    <source>
        <strain evidence="4 5">176CP5-101</strain>
    </source>
</reference>
<keyword evidence="1 4" id="KW-0808">Transferase</keyword>
<dbReference type="Gene3D" id="3.40.630.30">
    <property type="match status" value="1"/>
</dbReference>
<dbReference type="Proteomes" id="UP000321456">
    <property type="component" value="Unassembled WGS sequence"/>
</dbReference>
<dbReference type="InterPro" id="IPR050832">
    <property type="entry name" value="Bact_Acetyltransf"/>
</dbReference>